<evidence type="ECO:0000313" key="1">
    <source>
        <dbReference type="EMBL" id="MBA4692327.1"/>
    </source>
</evidence>
<dbReference type="AlphaFoldDB" id="A0A838Y096"/>
<dbReference type="InterPro" id="IPR036412">
    <property type="entry name" value="HAD-like_sf"/>
</dbReference>
<dbReference type="PANTHER" id="PTHR43611:SF3">
    <property type="entry name" value="FLAVIN MONONUCLEOTIDE HYDROLASE 1, CHLOROPLATIC"/>
    <property type="match status" value="1"/>
</dbReference>
<dbReference type="CDD" id="cd01427">
    <property type="entry name" value="HAD_like"/>
    <property type="match status" value="1"/>
</dbReference>
<organism evidence="1 2">
    <name type="scientific">SAR86 cluster bacterium</name>
    <dbReference type="NCBI Taxonomy" id="2030880"/>
    <lineage>
        <taxon>Bacteria</taxon>
        <taxon>Pseudomonadati</taxon>
        <taxon>Pseudomonadota</taxon>
        <taxon>Gammaproteobacteria</taxon>
        <taxon>SAR86 cluster</taxon>
    </lineage>
</organism>
<dbReference type="EMBL" id="JACETL010000006">
    <property type="protein sequence ID" value="MBA4692327.1"/>
    <property type="molecule type" value="Genomic_DNA"/>
</dbReference>
<comment type="caution">
    <text evidence="1">The sequence shown here is derived from an EMBL/GenBank/DDBJ whole genome shotgun (WGS) entry which is preliminary data.</text>
</comment>
<accession>A0A838Y096</accession>
<dbReference type="SFLD" id="SFLDS00003">
    <property type="entry name" value="Haloacid_Dehalogenase"/>
    <property type="match status" value="1"/>
</dbReference>
<keyword evidence="1" id="KW-0378">Hydrolase</keyword>
<dbReference type="PANTHER" id="PTHR43611">
    <property type="entry name" value="ALPHA-D-GLUCOSE 1-PHOSPHATE PHOSPHATASE"/>
    <property type="match status" value="1"/>
</dbReference>
<dbReference type="GO" id="GO:0016787">
    <property type="term" value="F:hydrolase activity"/>
    <property type="evidence" value="ECO:0007669"/>
    <property type="project" value="UniProtKB-KW"/>
</dbReference>
<dbReference type="SUPFAM" id="SSF56784">
    <property type="entry name" value="HAD-like"/>
    <property type="match status" value="1"/>
</dbReference>
<dbReference type="Pfam" id="PF00702">
    <property type="entry name" value="Hydrolase"/>
    <property type="match status" value="1"/>
</dbReference>
<dbReference type="Gene3D" id="3.40.50.1000">
    <property type="entry name" value="HAD superfamily/HAD-like"/>
    <property type="match status" value="1"/>
</dbReference>
<gene>
    <name evidence="1" type="ORF">H2072_01110</name>
</gene>
<name>A0A838Y096_9GAMM</name>
<reference evidence="1 2" key="1">
    <citation type="submission" date="2020-06" db="EMBL/GenBank/DDBJ databases">
        <title>Dysbiosis in marine aquaculture revealed through microbiome analysis: reverse ecology for environmental sustainability.</title>
        <authorList>
            <person name="Haro-Moreno J.M."/>
            <person name="Coutinho F.H."/>
            <person name="Zaragoza-Solas A."/>
            <person name="Picazo A."/>
            <person name="Almagro-Moreno S."/>
            <person name="Lopez-Perez M."/>
        </authorList>
    </citation>
    <scope>NUCLEOTIDE SEQUENCE [LARGE SCALE GENOMIC DNA]</scope>
    <source>
        <strain evidence="1">MCMED-G41</strain>
    </source>
</reference>
<dbReference type="Proteomes" id="UP000551848">
    <property type="component" value="Unassembled WGS sequence"/>
</dbReference>
<sequence>MVKLNSTTAILSDLDGVILNIDYDIKFWESWLPEYIASQSSLTEEEAKAEILSKIDLQRGTLNFYDLNYWDDLLNLDCIEIIKKKEEKCSYIEGSFEALQRLSTLENPKYILTNGDPRIQEYKAETNNFLEFFDSIFYSLHAGYPKEEKEFWALARHNLNLDFEDAIFIDDDFKVVTAAAKAGIKQVIWVTPGKNRILQNGIKTFPSLNHLVAAIT</sequence>
<protein>
    <submittedName>
        <fullName evidence="1">HAD hydrolase-like protein</fullName>
    </submittedName>
</protein>
<dbReference type="SFLD" id="SFLDG01129">
    <property type="entry name" value="C1.5:_HAD__Beta-PGM__Phosphata"/>
    <property type="match status" value="1"/>
</dbReference>
<evidence type="ECO:0000313" key="2">
    <source>
        <dbReference type="Proteomes" id="UP000551848"/>
    </source>
</evidence>
<proteinExistence type="predicted"/>
<dbReference type="InterPro" id="IPR023214">
    <property type="entry name" value="HAD_sf"/>
</dbReference>